<proteinExistence type="predicted"/>
<dbReference type="SUPFAM" id="SSF52047">
    <property type="entry name" value="RNI-like"/>
    <property type="match status" value="1"/>
</dbReference>
<accession>A0A397S399</accession>
<dbReference type="OrthoDB" id="550575at2759"/>
<dbReference type="Gene3D" id="3.80.10.10">
    <property type="entry name" value="Ribonuclease Inhibitor"/>
    <property type="match status" value="1"/>
</dbReference>
<comment type="caution">
    <text evidence="1">The sequence shown here is derived from an EMBL/GenBank/DDBJ whole genome shotgun (WGS) entry which is preliminary data.</text>
</comment>
<dbReference type="Proteomes" id="UP000265703">
    <property type="component" value="Unassembled WGS sequence"/>
</dbReference>
<dbReference type="InterPro" id="IPR032675">
    <property type="entry name" value="LRR_dom_sf"/>
</dbReference>
<dbReference type="AlphaFoldDB" id="A0A397S399"/>
<evidence type="ECO:0008006" key="3">
    <source>
        <dbReference type="Google" id="ProtNLM"/>
    </source>
</evidence>
<evidence type="ECO:0000313" key="1">
    <source>
        <dbReference type="EMBL" id="RIA80890.1"/>
    </source>
</evidence>
<gene>
    <name evidence="1" type="ORF">C1645_837884</name>
</gene>
<evidence type="ECO:0000313" key="2">
    <source>
        <dbReference type="Proteomes" id="UP000265703"/>
    </source>
</evidence>
<name>A0A397S399_9GLOM</name>
<dbReference type="EMBL" id="QKYT01000879">
    <property type="protein sequence ID" value="RIA80890.1"/>
    <property type="molecule type" value="Genomic_DNA"/>
</dbReference>
<protein>
    <recommendedName>
        <fullName evidence="3">F-box domain-containing protein</fullName>
    </recommendedName>
</protein>
<reference evidence="1 2" key="1">
    <citation type="submission" date="2018-06" db="EMBL/GenBank/DDBJ databases">
        <title>Comparative genomics reveals the genomic features of Rhizophagus irregularis, R. cerebriforme, R. diaphanum and Gigaspora rosea, and their symbiotic lifestyle signature.</title>
        <authorList>
            <person name="Morin E."/>
            <person name="San Clemente H."/>
            <person name="Chen E.C.H."/>
            <person name="De La Providencia I."/>
            <person name="Hainaut M."/>
            <person name="Kuo A."/>
            <person name="Kohler A."/>
            <person name="Murat C."/>
            <person name="Tang N."/>
            <person name="Roy S."/>
            <person name="Loubradou J."/>
            <person name="Henrissat B."/>
            <person name="Grigoriev I.V."/>
            <person name="Corradi N."/>
            <person name="Roux C."/>
            <person name="Martin F.M."/>
        </authorList>
    </citation>
    <scope>NUCLEOTIDE SEQUENCE [LARGE SCALE GENOMIC DNA]</scope>
    <source>
        <strain evidence="1 2">DAOM 227022</strain>
    </source>
</reference>
<organism evidence="1 2">
    <name type="scientific">Glomus cerebriforme</name>
    <dbReference type="NCBI Taxonomy" id="658196"/>
    <lineage>
        <taxon>Eukaryota</taxon>
        <taxon>Fungi</taxon>
        <taxon>Fungi incertae sedis</taxon>
        <taxon>Mucoromycota</taxon>
        <taxon>Glomeromycotina</taxon>
        <taxon>Glomeromycetes</taxon>
        <taxon>Glomerales</taxon>
        <taxon>Glomeraceae</taxon>
        <taxon>Glomus</taxon>
    </lineage>
</organism>
<sequence>MSQLLADCLNEIFKYLENDNVTLYSCLLVNHLWCKVSVRILWRSIRNYGTLINCLPNESKEILYENGIIISSSKPPMFNYASFCKSLSIGVVNDNIELLLKQQQSIPIQNLLDNTYIVSQEIFKLLMNQTSLRKLIMKFIPRRDIIFASFPGAKDCLKNLSELHCGSGICPEFFYQLSQICHKIQTLYISSLKVVSNGLTDLISAQKNLKFLHMIHYYNCEGLKDIYNLLTKFPNTLNKLHIYAGRTHVPLSFIAKFTNLNEIVLSFYESDAFEDFKTLQYVRFLQLKNLEFEYECPRNELLIKFLELNGRYLKKFKIIKSNDQSLNLTIMKFCPNIEKLSGLTNNESELLKMFFNNCQYLESIKIYCEGYFSEKNLFEVVTKYSPKNFYELELNYSYYAKSELLPDDLESFFVNWTHRVSQKPLSLIITGINKYSFKKNDKNKKIVDKYVELGIVKFFEFEE</sequence>
<keyword evidence="2" id="KW-1185">Reference proteome</keyword>